<dbReference type="KEGG" id="mcr:MCFN_03170"/>
<dbReference type="InterPro" id="IPR004556">
    <property type="entry name" value="HemK-like"/>
</dbReference>
<organism evidence="7 8">
    <name type="scientific">Mycoplasmopsis californica</name>
    <dbReference type="NCBI Taxonomy" id="2113"/>
    <lineage>
        <taxon>Bacteria</taxon>
        <taxon>Bacillati</taxon>
        <taxon>Mycoplasmatota</taxon>
        <taxon>Mycoplasmoidales</taxon>
        <taxon>Metamycoplasmataceae</taxon>
        <taxon>Mycoplasmopsis</taxon>
    </lineage>
</organism>
<evidence type="ECO:0000256" key="4">
    <source>
        <dbReference type="ARBA" id="ARBA00022691"/>
    </source>
</evidence>
<keyword evidence="3 7" id="KW-0808">Transferase</keyword>
<dbReference type="GO" id="GO:0102559">
    <property type="term" value="F:peptide chain release factor N(5)-glutamine methyltransferase activity"/>
    <property type="evidence" value="ECO:0007669"/>
    <property type="project" value="UniProtKB-EC"/>
</dbReference>
<dbReference type="InterPro" id="IPR002052">
    <property type="entry name" value="DNA_methylase_N6_adenine_CS"/>
</dbReference>
<dbReference type="Proteomes" id="UP000027088">
    <property type="component" value="Chromosome"/>
</dbReference>
<comment type="catalytic activity">
    <reaction evidence="5">
        <text>L-glutaminyl-[peptide chain release factor] + S-adenosyl-L-methionine = N(5)-methyl-L-glutaminyl-[peptide chain release factor] + S-adenosyl-L-homocysteine + H(+)</text>
        <dbReference type="Rhea" id="RHEA:42896"/>
        <dbReference type="Rhea" id="RHEA-COMP:10271"/>
        <dbReference type="Rhea" id="RHEA-COMP:10272"/>
        <dbReference type="ChEBI" id="CHEBI:15378"/>
        <dbReference type="ChEBI" id="CHEBI:30011"/>
        <dbReference type="ChEBI" id="CHEBI:57856"/>
        <dbReference type="ChEBI" id="CHEBI:59789"/>
        <dbReference type="ChEBI" id="CHEBI:61891"/>
        <dbReference type="EC" id="2.1.1.297"/>
    </reaction>
</comment>
<dbReference type="RefSeq" id="WP_038562263.1">
    <property type="nucleotide sequence ID" value="NZ_CP007521.1"/>
</dbReference>
<keyword evidence="4" id="KW-0949">S-adenosyl-L-methionine</keyword>
<dbReference type="PROSITE" id="PS00092">
    <property type="entry name" value="N6_MTASE"/>
    <property type="match status" value="1"/>
</dbReference>
<dbReference type="SUPFAM" id="SSF53335">
    <property type="entry name" value="S-adenosyl-L-methionine-dependent methyltransferases"/>
    <property type="match status" value="1"/>
</dbReference>
<dbReference type="EC" id="2.1.1.297" evidence="1"/>
<dbReference type="PANTHER" id="PTHR18895">
    <property type="entry name" value="HEMK METHYLTRANSFERASE"/>
    <property type="match status" value="1"/>
</dbReference>
<dbReference type="NCBIfam" id="TIGR00536">
    <property type="entry name" value="hemK_fam"/>
    <property type="match status" value="1"/>
</dbReference>
<dbReference type="Pfam" id="PF05175">
    <property type="entry name" value="MTS"/>
    <property type="match status" value="1"/>
</dbReference>
<gene>
    <name evidence="7" type="primary">prmC</name>
    <name evidence="7" type="ORF">MCFN_03170</name>
</gene>
<dbReference type="eggNOG" id="COG2890">
    <property type="taxonomic scope" value="Bacteria"/>
</dbReference>
<dbReference type="GO" id="GO:0032259">
    <property type="term" value="P:methylation"/>
    <property type="evidence" value="ECO:0007669"/>
    <property type="project" value="UniProtKB-KW"/>
</dbReference>
<keyword evidence="8" id="KW-1185">Reference proteome</keyword>
<feature type="domain" description="Methyltransferase small" evidence="6">
    <location>
        <begin position="68"/>
        <end position="176"/>
    </location>
</feature>
<name>A0A059XSJ8_9BACT</name>
<dbReference type="InterPro" id="IPR019874">
    <property type="entry name" value="RF_methyltr_PrmC"/>
</dbReference>
<evidence type="ECO:0000313" key="8">
    <source>
        <dbReference type="Proteomes" id="UP000027088"/>
    </source>
</evidence>
<dbReference type="NCBIfam" id="TIGR03534">
    <property type="entry name" value="RF_mod_PrmC"/>
    <property type="match status" value="1"/>
</dbReference>
<evidence type="ECO:0000256" key="5">
    <source>
        <dbReference type="ARBA" id="ARBA00048391"/>
    </source>
</evidence>
<keyword evidence="2 7" id="KW-0489">Methyltransferase</keyword>
<dbReference type="EMBL" id="CP007521">
    <property type="protein sequence ID" value="AIA29748.1"/>
    <property type="molecule type" value="Genomic_DNA"/>
</dbReference>
<dbReference type="AlphaFoldDB" id="A0A059XSJ8"/>
<reference evidence="7 8" key="1">
    <citation type="journal article" date="2014" name="Genome Announc.">
        <title>Complete Genome Sequence of the Bovine Mastitis Pathogen Mycoplasma californicum Strain ST-6T (ATCC 33461T).</title>
        <authorList>
            <person name="Calcutt M.J."/>
            <person name="Foecking M.F."/>
            <person name="Fox L.K."/>
        </authorList>
    </citation>
    <scope>NUCLEOTIDE SEQUENCE [LARGE SCALE GENOMIC DNA]</scope>
    <source>
        <strain evidence="7 8">ST-6</strain>
    </source>
</reference>
<evidence type="ECO:0000313" key="7">
    <source>
        <dbReference type="EMBL" id="AIA29748.1"/>
    </source>
</evidence>
<protein>
    <recommendedName>
        <fullName evidence="1">peptide chain release factor N(5)-glutamine methyltransferase</fullName>
        <ecNumber evidence="1">2.1.1.297</ecNumber>
    </recommendedName>
</protein>
<dbReference type="PANTHER" id="PTHR18895:SF74">
    <property type="entry name" value="MTRF1L RELEASE FACTOR GLUTAMINE METHYLTRANSFERASE"/>
    <property type="match status" value="1"/>
</dbReference>
<evidence type="ECO:0000259" key="6">
    <source>
        <dbReference type="Pfam" id="PF05175"/>
    </source>
</evidence>
<evidence type="ECO:0000256" key="2">
    <source>
        <dbReference type="ARBA" id="ARBA00022603"/>
    </source>
</evidence>
<evidence type="ECO:0000256" key="3">
    <source>
        <dbReference type="ARBA" id="ARBA00022679"/>
    </source>
</evidence>
<dbReference type="InterPro" id="IPR029063">
    <property type="entry name" value="SAM-dependent_MTases_sf"/>
</dbReference>
<evidence type="ECO:0000256" key="1">
    <source>
        <dbReference type="ARBA" id="ARBA00012771"/>
    </source>
</evidence>
<dbReference type="CDD" id="cd02440">
    <property type="entry name" value="AdoMet_MTases"/>
    <property type="match status" value="1"/>
</dbReference>
<accession>A0A059XSJ8</accession>
<dbReference type="Gene3D" id="3.40.50.150">
    <property type="entry name" value="Vaccinia Virus protein VP39"/>
    <property type="match status" value="1"/>
</dbReference>
<sequence length="236" mass="27215">MPTIEELIQEKKRYGLEPTVSADEIELLKNNMPIQYIMGYVEFLNTRINLEHKVLIPRYETEEMVDLVLKKHIPKATDFKVLDLCCGSGFIGLAIKKNAPWVSVTLSDIDTEAITQTRKNSIVNFGSDECVKIIKSNLFNSITGKFDLIISNPPYLDDKVILKNNNSLIHEPQQALYAPNKGWYYYDLILSQYKKYLKPNGKLILEINPLHSDKWEQIREAKIIKDINGKNRFVIV</sequence>
<dbReference type="InterPro" id="IPR050320">
    <property type="entry name" value="N5-glutamine_MTase"/>
</dbReference>
<dbReference type="InterPro" id="IPR007848">
    <property type="entry name" value="Small_mtfrase_dom"/>
</dbReference>
<dbReference type="GO" id="GO:0003676">
    <property type="term" value="F:nucleic acid binding"/>
    <property type="evidence" value="ECO:0007669"/>
    <property type="project" value="InterPro"/>
</dbReference>
<proteinExistence type="predicted"/>